<organism evidence="11 12">
    <name type="scientific">Paenibacillus phyllosphaerae</name>
    <dbReference type="NCBI Taxonomy" id="274593"/>
    <lineage>
        <taxon>Bacteria</taxon>
        <taxon>Bacillati</taxon>
        <taxon>Bacillota</taxon>
        <taxon>Bacilli</taxon>
        <taxon>Bacillales</taxon>
        <taxon>Paenibacillaceae</taxon>
        <taxon>Paenibacillus</taxon>
    </lineage>
</organism>
<comment type="caution">
    <text evidence="11">The sequence shown here is derived from an EMBL/GenBank/DDBJ whole genome shotgun (WGS) entry which is preliminary data.</text>
</comment>
<evidence type="ECO:0000256" key="6">
    <source>
        <dbReference type="ARBA" id="ARBA00035255"/>
    </source>
</evidence>
<dbReference type="GO" id="GO:0042254">
    <property type="term" value="P:ribosome biogenesis"/>
    <property type="evidence" value="ECO:0007669"/>
    <property type="project" value="UniProtKB-ARBA"/>
</dbReference>
<dbReference type="InterPro" id="IPR020568">
    <property type="entry name" value="Ribosomal_Su5_D2-typ_SF"/>
</dbReference>
<comment type="subunit">
    <text evidence="7 8">Part of the 30S ribosomal subunit. Contacts proteins S4 and S8.</text>
</comment>
<dbReference type="GO" id="GO:0003735">
    <property type="term" value="F:structural constituent of ribosome"/>
    <property type="evidence" value="ECO:0007669"/>
    <property type="project" value="UniProtKB-UniRule"/>
</dbReference>
<dbReference type="GO" id="GO:0005737">
    <property type="term" value="C:cytoplasm"/>
    <property type="evidence" value="ECO:0007669"/>
    <property type="project" value="UniProtKB-ARBA"/>
</dbReference>
<keyword evidence="12" id="KW-1185">Reference proteome</keyword>
<evidence type="ECO:0000313" key="12">
    <source>
        <dbReference type="Proteomes" id="UP000570361"/>
    </source>
</evidence>
<dbReference type="Pfam" id="PF00333">
    <property type="entry name" value="Ribosomal_S5"/>
    <property type="match status" value="1"/>
</dbReference>
<dbReference type="FunFam" id="3.30.230.10:FF:000002">
    <property type="entry name" value="30S ribosomal protein S5"/>
    <property type="match status" value="1"/>
</dbReference>
<proteinExistence type="inferred from homology"/>
<evidence type="ECO:0000256" key="1">
    <source>
        <dbReference type="ARBA" id="ARBA00008945"/>
    </source>
</evidence>
<name>A0A7W5B4L4_9BACL</name>
<evidence type="ECO:0000256" key="9">
    <source>
        <dbReference type="RuleBase" id="RU003823"/>
    </source>
</evidence>
<evidence type="ECO:0000259" key="10">
    <source>
        <dbReference type="PROSITE" id="PS50881"/>
    </source>
</evidence>
<evidence type="ECO:0000256" key="7">
    <source>
        <dbReference type="ARBA" id="ARBA00062000"/>
    </source>
</evidence>
<evidence type="ECO:0000256" key="2">
    <source>
        <dbReference type="ARBA" id="ARBA00022730"/>
    </source>
</evidence>
<reference evidence="11 12" key="1">
    <citation type="submission" date="2020-08" db="EMBL/GenBank/DDBJ databases">
        <title>Genomic Encyclopedia of Type Strains, Phase III (KMG-III): the genomes of soil and plant-associated and newly described type strains.</title>
        <authorList>
            <person name="Whitman W."/>
        </authorList>
    </citation>
    <scope>NUCLEOTIDE SEQUENCE [LARGE SCALE GENOMIC DNA]</scope>
    <source>
        <strain evidence="11 12">CECT 5862</strain>
    </source>
</reference>
<gene>
    <name evidence="8" type="primary">rpsE</name>
    <name evidence="11" type="ORF">FHS18_006425</name>
</gene>
<keyword evidence="4 8" id="KW-0689">Ribosomal protein</keyword>
<evidence type="ECO:0000256" key="8">
    <source>
        <dbReference type="HAMAP-Rule" id="MF_01307"/>
    </source>
</evidence>
<dbReference type="AlphaFoldDB" id="A0A7W5B4L4"/>
<evidence type="ECO:0000256" key="3">
    <source>
        <dbReference type="ARBA" id="ARBA00022884"/>
    </source>
</evidence>
<comment type="function">
    <text evidence="8">Located at the back of the 30S subunit body where it stabilizes the conformation of the head with respect to the body.</text>
</comment>
<dbReference type="Pfam" id="PF03719">
    <property type="entry name" value="Ribosomal_S5_C"/>
    <property type="match status" value="1"/>
</dbReference>
<dbReference type="RefSeq" id="WP_183604344.1">
    <property type="nucleotide sequence ID" value="NZ_JACHXK010000029.1"/>
</dbReference>
<evidence type="ECO:0000313" key="11">
    <source>
        <dbReference type="EMBL" id="MBB3114305.1"/>
    </source>
</evidence>
<dbReference type="InterPro" id="IPR018192">
    <property type="entry name" value="Ribosomal_uS5_N_CS"/>
</dbReference>
<comment type="similarity">
    <text evidence="1 8 9">Belongs to the universal ribosomal protein uS5 family.</text>
</comment>
<dbReference type="GO" id="GO:0015935">
    <property type="term" value="C:small ribosomal subunit"/>
    <property type="evidence" value="ECO:0007669"/>
    <property type="project" value="InterPro"/>
</dbReference>
<dbReference type="PROSITE" id="PS00585">
    <property type="entry name" value="RIBOSOMAL_S5"/>
    <property type="match status" value="1"/>
</dbReference>
<evidence type="ECO:0000256" key="5">
    <source>
        <dbReference type="ARBA" id="ARBA00023274"/>
    </source>
</evidence>
<dbReference type="Gene3D" id="3.30.230.10">
    <property type="match status" value="1"/>
</dbReference>
<dbReference type="GO" id="GO:0006412">
    <property type="term" value="P:translation"/>
    <property type="evidence" value="ECO:0007669"/>
    <property type="project" value="UniProtKB-UniRule"/>
</dbReference>
<feature type="domain" description="S5 DRBM" evidence="10">
    <location>
        <begin position="11"/>
        <end position="74"/>
    </location>
</feature>
<keyword evidence="5 8" id="KW-0687">Ribonucleoprotein</keyword>
<dbReference type="Gene3D" id="3.30.160.20">
    <property type="match status" value="1"/>
</dbReference>
<keyword evidence="3 8" id="KW-0694">RNA-binding</keyword>
<dbReference type="HAMAP" id="MF_01307_B">
    <property type="entry name" value="Ribosomal_uS5_B"/>
    <property type="match status" value="1"/>
</dbReference>
<dbReference type="InterPro" id="IPR000851">
    <property type="entry name" value="Ribosomal_uS5"/>
</dbReference>
<dbReference type="EMBL" id="JACHXK010000029">
    <property type="protein sequence ID" value="MBB3114305.1"/>
    <property type="molecule type" value="Genomic_DNA"/>
</dbReference>
<dbReference type="InterPro" id="IPR013810">
    <property type="entry name" value="Ribosomal_uS5_N"/>
</dbReference>
<dbReference type="Proteomes" id="UP000570361">
    <property type="component" value="Unassembled WGS sequence"/>
</dbReference>
<dbReference type="GO" id="GO:0019843">
    <property type="term" value="F:rRNA binding"/>
    <property type="evidence" value="ECO:0007669"/>
    <property type="project" value="UniProtKB-UniRule"/>
</dbReference>
<protein>
    <recommendedName>
        <fullName evidence="6 8">Small ribosomal subunit protein uS5</fullName>
    </recommendedName>
</protein>
<evidence type="ECO:0000256" key="4">
    <source>
        <dbReference type="ARBA" id="ARBA00022980"/>
    </source>
</evidence>
<sequence>MRIDPNALGELTEKVVQINRVAKVVKGGRRFSFSALVVVGDGKGHVGAGIGKAGEVPDAIRKGIEDAKKNLIQVPLVNTTVPHQVLGHFGAGRVLLKPASEGTGVIAGGPVRAVLELAGVGDILTKSLGSSNSMNMVNATLEGLSRLKRAEDVAKLRGKTVQELRG</sequence>
<comment type="domain">
    <text evidence="8">The N-terminal domain interacts with the head of the 30S subunit; the C-terminal domain interacts with the body and contacts protein S4. The interaction surface between S4 and S5 is involved in control of translational fidelity.</text>
</comment>
<keyword evidence="2 8" id="KW-0699">rRNA-binding</keyword>
<comment type="function">
    <text evidence="8">With S4 and S12 plays an important role in translational accuracy.</text>
</comment>
<dbReference type="InterPro" id="IPR005712">
    <property type="entry name" value="Ribosomal_uS5_bac-type"/>
</dbReference>
<dbReference type="SUPFAM" id="SSF54768">
    <property type="entry name" value="dsRNA-binding domain-like"/>
    <property type="match status" value="1"/>
</dbReference>
<accession>A0A7W5B4L4</accession>
<dbReference type="FunFam" id="3.30.160.20:FF:000001">
    <property type="entry name" value="30S ribosomal protein S5"/>
    <property type="match status" value="1"/>
</dbReference>
<dbReference type="PROSITE" id="PS50881">
    <property type="entry name" value="S5_DSRBD"/>
    <property type="match status" value="1"/>
</dbReference>
<dbReference type="PANTHER" id="PTHR48277">
    <property type="entry name" value="MITOCHONDRIAL RIBOSOMAL PROTEIN S5"/>
    <property type="match status" value="1"/>
</dbReference>
<dbReference type="NCBIfam" id="TIGR01021">
    <property type="entry name" value="rpsE_bact"/>
    <property type="match status" value="1"/>
</dbReference>
<dbReference type="PANTHER" id="PTHR48277:SF1">
    <property type="entry name" value="MITOCHONDRIAL RIBOSOMAL PROTEIN S5"/>
    <property type="match status" value="1"/>
</dbReference>
<dbReference type="InterPro" id="IPR014721">
    <property type="entry name" value="Ribsml_uS5_D2-typ_fold_subgr"/>
</dbReference>
<dbReference type="SUPFAM" id="SSF54211">
    <property type="entry name" value="Ribosomal protein S5 domain 2-like"/>
    <property type="match status" value="1"/>
</dbReference>
<dbReference type="InterPro" id="IPR005324">
    <property type="entry name" value="Ribosomal_uS5_C"/>
</dbReference>